<name>A0AAJ6ZCT8_PAPXU</name>
<keyword evidence="6 9" id="KW-0472">Membrane</keyword>
<dbReference type="GO" id="GO:0007165">
    <property type="term" value="P:signal transduction"/>
    <property type="evidence" value="ECO:0007669"/>
    <property type="project" value="UniProtKB-KW"/>
</dbReference>
<dbReference type="GO" id="GO:0005549">
    <property type="term" value="F:odorant binding"/>
    <property type="evidence" value="ECO:0007669"/>
    <property type="project" value="InterPro"/>
</dbReference>
<dbReference type="GO" id="GO:0005886">
    <property type="term" value="C:plasma membrane"/>
    <property type="evidence" value="ECO:0007669"/>
    <property type="project" value="TreeGrafter"/>
</dbReference>
<accession>A0AAJ6ZCT8</accession>
<evidence type="ECO:0000256" key="3">
    <source>
        <dbReference type="ARBA" id="ARBA00022692"/>
    </source>
</evidence>
<dbReference type="GO" id="GO:0004984">
    <property type="term" value="F:olfactory receptor activity"/>
    <property type="evidence" value="ECO:0007669"/>
    <property type="project" value="InterPro"/>
</dbReference>
<evidence type="ECO:0000256" key="1">
    <source>
        <dbReference type="ARBA" id="ARBA00004141"/>
    </source>
</evidence>
<evidence type="ECO:0000256" key="9">
    <source>
        <dbReference type="SAM" id="Phobius"/>
    </source>
</evidence>
<dbReference type="KEGG" id="pxu:106119368"/>
<sequence>MLPYAILLPFSMDVWYQWILVYMYSITSGFLCVLFYTAVDILYYILTSHVCNHFTLLSFDLQYLTDGSLLRDIVIRHQYLLKLSEDLEDIFTAPNFFNVLVGSLEICALGFTLTFGGGIQILGVMLFLTSVLLQMYMMCWFGETLMRKSASVGKMAYFCNWHTMDKSSKKTILLIITRSNKEKYLTAYKFSIISYKCFTKIISTSWTYFTILRTLYTESE</sequence>
<keyword evidence="7" id="KW-0675">Receptor</keyword>
<dbReference type="RefSeq" id="XP_013169748.1">
    <property type="nucleotide sequence ID" value="XM_013314294.1"/>
</dbReference>
<comment type="subcellular location">
    <subcellularLocation>
        <location evidence="1">Membrane</location>
        <topology evidence="1">Multi-pass membrane protein</topology>
    </subcellularLocation>
</comment>
<evidence type="ECO:0000256" key="6">
    <source>
        <dbReference type="ARBA" id="ARBA00023136"/>
    </source>
</evidence>
<feature type="transmembrane region" description="Helical" evidence="9">
    <location>
        <begin position="121"/>
        <end position="141"/>
    </location>
</feature>
<dbReference type="PANTHER" id="PTHR21137:SF44">
    <property type="entry name" value="ODORANT RECEPTOR 13A-RELATED"/>
    <property type="match status" value="1"/>
</dbReference>
<evidence type="ECO:0000256" key="8">
    <source>
        <dbReference type="ARBA" id="ARBA00023224"/>
    </source>
</evidence>
<reference evidence="10" key="1">
    <citation type="submission" date="2025-08" db="UniProtKB">
        <authorList>
            <consortium name="RefSeq"/>
        </authorList>
    </citation>
    <scope>IDENTIFICATION</scope>
</reference>
<dbReference type="Proteomes" id="UP000694872">
    <property type="component" value="Unplaced"/>
</dbReference>
<keyword evidence="8" id="KW-0807">Transducer</keyword>
<dbReference type="PANTHER" id="PTHR21137">
    <property type="entry name" value="ODORANT RECEPTOR"/>
    <property type="match status" value="1"/>
</dbReference>
<protein>
    <submittedName>
        <fullName evidence="10">Odorant receptor 13a-like</fullName>
    </submittedName>
</protein>
<keyword evidence="4" id="KW-0552">Olfaction</keyword>
<evidence type="ECO:0000256" key="7">
    <source>
        <dbReference type="ARBA" id="ARBA00023170"/>
    </source>
</evidence>
<evidence type="ECO:0000256" key="4">
    <source>
        <dbReference type="ARBA" id="ARBA00022725"/>
    </source>
</evidence>
<keyword evidence="3 9" id="KW-0812">Transmembrane</keyword>
<organism evidence="10">
    <name type="scientific">Papilio xuthus</name>
    <name type="common">Asian swallowtail butterfly</name>
    <dbReference type="NCBI Taxonomy" id="66420"/>
    <lineage>
        <taxon>Eukaryota</taxon>
        <taxon>Metazoa</taxon>
        <taxon>Ecdysozoa</taxon>
        <taxon>Arthropoda</taxon>
        <taxon>Hexapoda</taxon>
        <taxon>Insecta</taxon>
        <taxon>Pterygota</taxon>
        <taxon>Neoptera</taxon>
        <taxon>Endopterygota</taxon>
        <taxon>Lepidoptera</taxon>
        <taxon>Glossata</taxon>
        <taxon>Ditrysia</taxon>
        <taxon>Papilionoidea</taxon>
        <taxon>Papilionidae</taxon>
        <taxon>Papilioninae</taxon>
        <taxon>Papilio</taxon>
    </lineage>
</organism>
<dbReference type="Pfam" id="PF02949">
    <property type="entry name" value="7tm_6"/>
    <property type="match status" value="1"/>
</dbReference>
<keyword evidence="2" id="KW-0716">Sensory transduction</keyword>
<feature type="transmembrane region" description="Helical" evidence="9">
    <location>
        <begin position="96"/>
        <end position="115"/>
    </location>
</feature>
<proteinExistence type="predicted"/>
<dbReference type="InterPro" id="IPR004117">
    <property type="entry name" value="7tm6_olfct_rcpt"/>
</dbReference>
<dbReference type="GeneID" id="106119368"/>
<keyword evidence="5 9" id="KW-1133">Transmembrane helix</keyword>
<dbReference type="AlphaFoldDB" id="A0AAJ6ZCT8"/>
<evidence type="ECO:0000256" key="5">
    <source>
        <dbReference type="ARBA" id="ARBA00022989"/>
    </source>
</evidence>
<feature type="transmembrane region" description="Helical" evidence="9">
    <location>
        <begin position="20"/>
        <end position="46"/>
    </location>
</feature>
<dbReference type="CTD" id="778524"/>
<gene>
    <name evidence="10" type="primary">LOC106119368</name>
</gene>
<evidence type="ECO:0000256" key="2">
    <source>
        <dbReference type="ARBA" id="ARBA00022606"/>
    </source>
</evidence>
<evidence type="ECO:0000313" key="10">
    <source>
        <dbReference type="RefSeq" id="XP_013169748.1"/>
    </source>
</evidence>